<feature type="transmembrane region" description="Helical" evidence="2">
    <location>
        <begin position="239"/>
        <end position="259"/>
    </location>
</feature>
<dbReference type="PANTHER" id="PTHR22911">
    <property type="entry name" value="ACYL-MALONYL CONDENSING ENZYME-RELATED"/>
    <property type="match status" value="1"/>
</dbReference>
<dbReference type="RefSeq" id="WP_345471272.1">
    <property type="nucleotide sequence ID" value="NZ_CP125942.1"/>
</dbReference>
<evidence type="ECO:0000256" key="1">
    <source>
        <dbReference type="ARBA" id="ARBA00007362"/>
    </source>
</evidence>
<dbReference type="EMBL" id="CP125942">
    <property type="protein sequence ID" value="XAO45610.1"/>
    <property type="molecule type" value="Genomic_DNA"/>
</dbReference>
<feature type="transmembrane region" description="Helical" evidence="2">
    <location>
        <begin position="201"/>
        <end position="227"/>
    </location>
</feature>
<evidence type="ECO:0000313" key="4">
    <source>
        <dbReference type="EMBL" id="XAO45610.1"/>
    </source>
</evidence>
<dbReference type="GO" id="GO:0016020">
    <property type="term" value="C:membrane"/>
    <property type="evidence" value="ECO:0007669"/>
    <property type="project" value="InterPro"/>
</dbReference>
<dbReference type="PANTHER" id="PTHR22911:SF79">
    <property type="entry name" value="MOBA-LIKE NTP TRANSFERASE DOMAIN-CONTAINING PROTEIN"/>
    <property type="match status" value="1"/>
</dbReference>
<evidence type="ECO:0000259" key="3">
    <source>
        <dbReference type="Pfam" id="PF00892"/>
    </source>
</evidence>
<dbReference type="AlphaFoldDB" id="A0AAU6WCW2"/>
<feature type="transmembrane region" description="Helical" evidence="2">
    <location>
        <begin position="115"/>
        <end position="135"/>
    </location>
</feature>
<accession>A0AAU6WCW2</accession>
<feature type="transmembrane region" description="Helical" evidence="2">
    <location>
        <begin position="88"/>
        <end position="109"/>
    </location>
</feature>
<keyword evidence="2" id="KW-0472">Membrane</keyword>
<organism evidence="4 5">
    <name type="scientific">Glutamicibacter ectropisis</name>
    <dbReference type="NCBI Taxonomy" id="3046593"/>
    <lineage>
        <taxon>Bacteria</taxon>
        <taxon>Bacillati</taxon>
        <taxon>Actinomycetota</taxon>
        <taxon>Actinomycetes</taxon>
        <taxon>Micrococcales</taxon>
        <taxon>Micrococcaceae</taxon>
        <taxon>Glutamicibacter</taxon>
    </lineage>
</organism>
<proteinExistence type="inferred from homology"/>
<dbReference type="Proteomes" id="UP001486888">
    <property type="component" value="Chromosome"/>
</dbReference>
<feature type="transmembrane region" description="Helical" evidence="2">
    <location>
        <begin position="297"/>
        <end position="315"/>
    </location>
</feature>
<gene>
    <name evidence="4" type="ORF">QMQ05_14860</name>
</gene>
<dbReference type="SUPFAM" id="SSF103481">
    <property type="entry name" value="Multidrug resistance efflux transporter EmrE"/>
    <property type="match status" value="2"/>
</dbReference>
<comment type="similarity">
    <text evidence="1">Belongs to the EamA transporter family.</text>
</comment>
<evidence type="ECO:0000256" key="2">
    <source>
        <dbReference type="SAM" id="Phobius"/>
    </source>
</evidence>
<keyword evidence="2" id="KW-1133">Transmembrane helix</keyword>
<dbReference type="KEGG" id="gey:QMQ05_14860"/>
<feature type="domain" description="EamA" evidence="3">
    <location>
        <begin position="25"/>
        <end position="159"/>
    </location>
</feature>
<name>A0AAU6WCW2_9MICC</name>
<feature type="transmembrane region" description="Helical" evidence="2">
    <location>
        <begin position="172"/>
        <end position="189"/>
    </location>
</feature>
<reference evidence="4 5" key="1">
    <citation type="submission" date="2023-05" db="EMBL/GenBank/DDBJ databases">
        <title>Glutamicibacter sp. B1, complete genome.</title>
        <authorList>
            <person name="Long Y.H."/>
            <person name="Fang T."/>
            <person name="Li X.Y."/>
        </authorList>
    </citation>
    <scope>NUCLEOTIDE SEQUENCE [LARGE SCALE GENOMIC DNA]</scope>
    <source>
        <strain evidence="4 5">B1</strain>
    </source>
</reference>
<feature type="transmembrane region" description="Helical" evidence="2">
    <location>
        <begin position="142"/>
        <end position="160"/>
    </location>
</feature>
<feature type="transmembrane region" description="Helical" evidence="2">
    <location>
        <begin position="271"/>
        <end position="291"/>
    </location>
</feature>
<dbReference type="Pfam" id="PF00892">
    <property type="entry name" value="EamA"/>
    <property type="match status" value="2"/>
</dbReference>
<dbReference type="InterPro" id="IPR000620">
    <property type="entry name" value="EamA_dom"/>
</dbReference>
<feature type="domain" description="EamA" evidence="3">
    <location>
        <begin position="171"/>
        <end position="313"/>
    </location>
</feature>
<feature type="transmembrane region" description="Helical" evidence="2">
    <location>
        <begin position="26"/>
        <end position="44"/>
    </location>
</feature>
<sequence>MNQPTGSEVPVGTGGPSVRSASQAKGIWIALASSAAFGISGSFARGLFEAGWSPTAAVAARMAGAALVLAIPAVLAMRGRWILVRTNWLSILLFGLFGVGACQLCYFLAVQRLDVGVALLLEYLAPVLIVLVLWVRHQKRPSVATIVGTLLSLLGLVAVLDLTGTSKVDPIGVLWGLGAAVGLTVYFFISAKVDGALPPIMLSAGGMAVGALTMLLVGGLGILPFTFATGTGSMAGFQTPWWLALAGLILIATVFSYTTGVMAARELGSKVASFISLTEVLFAVLWAWILLAELPGLVQLFGGLLIVAGVVLVRVDELRAVRKER</sequence>
<keyword evidence="2" id="KW-0812">Transmembrane</keyword>
<feature type="transmembrane region" description="Helical" evidence="2">
    <location>
        <begin position="56"/>
        <end position="76"/>
    </location>
</feature>
<evidence type="ECO:0000313" key="5">
    <source>
        <dbReference type="Proteomes" id="UP001486888"/>
    </source>
</evidence>
<dbReference type="InterPro" id="IPR037185">
    <property type="entry name" value="EmrE-like"/>
</dbReference>
<keyword evidence="5" id="KW-1185">Reference proteome</keyword>
<protein>
    <submittedName>
        <fullName evidence="4">EamA family transporter</fullName>
    </submittedName>
</protein>